<feature type="non-terminal residue" evidence="2">
    <location>
        <position position="87"/>
    </location>
</feature>
<feature type="region of interest" description="Disordered" evidence="1">
    <location>
        <begin position="1"/>
        <end position="22"/>
    </location>
</feature>
<sequence>ADTVGKAKNKRDTTGPNLNKKTLNKWKGYSTAKAEQTYFAIRGGKAKRVDAASVVEAASNQYFESSEMILRTLPNSLIASGDQGGTF</sequence>
<dbReference type="Proteomes" id="UP000828390">
    <property type="component" value="Unassembled WGS sequence"/>
</dbReference>
<reference evidence="2" key="1">
    <citation type="journal article" date="2019" name="bioRxiv">
        <title>The Genome of the Zebra Mussel, Dreissena polymorpha: A Resource for Invasive Species Research.</title>
        <authorList>
            <person name="McCartney M.A."/>
            <person name="Auch B."/>
            <person name="Kono T."/>
            <person name="Mallez S."/>
            <person name="Zhang Y."/>
            <person name="Obille A."/>
            <person name="Becker A."/>
            <person name="Abrahante J.E."/>
            <person name="Garbe J."/>
            <person name="Badalamenti J.P."/>
            <person name="Herman A."/>
            <person name="Mangelson H."/>
            <person name="Liachko I."/>
            <person name="Sullivan S."/>
            <person name="Sone E.D."/>
            <person name="Koren S."/>
            <person name="Silverstein K.A.T."/>
            <person name="Beckman K.B."/>
            <person name="Gohl D.M."/>
        </authorList>
    </citation>
    <scope>NUCLEOTIDE SEQUENCE</scope>
    <source>
        <strain evidence="2">Duluth1</strain>
        <tissue evidence="2">Whole animal</tissue>
    </source>
</reference>
<comment type="caution">
    <text evidence="2">The sequence shown here is derived from an EMBL/GenBank/DDBJ whole genome shotgun (WGS) entry which is preliminary data.</text>
</comment>
<evidence type="ECO:0000256" key="1">
    <source>
        <dbReference type="SAM" id="MobiDB-lite"/>
    </source>
</evidence>
<gene>
    <name evidence="2" type="ORF">DPMN_018557</name>
</gene>
<name>A0A9D4NHI4_DREPO</name>
<proteinExistence type="predicted"/>
<reference evidence="2" key="2">
    <citation type="submission" date="2020-11" db="EMBL/GenBank/DDBJ databases">
        <authorList>
            <person name="McCartney M.A."/>
            <person name="Auch B."/>
            <person name="Kono T."/>
            <person name="Mallez S."/>
            <person name="Becker A."/>
            <person name="Gohl D.M."/>
            <person name="Silverstein K.A.T."/>
            <person name="Koren S."/>
            <person name="Bechman K.B."/>
            <person name="Herman A."/>
            <person name="Abrahante J.E."/>
            <person name="Garbe J."/>
        </authorList>
    </citation>
    <scope>NUCLEOTIDE SEQUENCE</scope>
    <source>
        <strain evidence="2">Duluth1</strain>
        <tissue evidence="2">Whole animal</tissue>
    </source>
</reference>
<evidence type="ECO:0000313" key="3">
    <source>
        <dbReference type="Proteomes" id="UP000828390"/>
    </source>
</evidence>
<protein>
    <submittedName>
        <fullName evidence="2">Uncharacterized protein</fullName>
    </submittedName>
</protein>
<evidence type="ECO:0000313" key="2">
    <source>
        <dbReference type="EMBL" id="KAH3894400.1"/>
    </source>
</evidence>
<dbReference type="AlphaFoldDB" id="A0A9D4NHI4"/>
<keyword evidence="3" id="KW-1185">Reference proteome</keyword>
<dbReference type="EMBL" id="JAIWYP010000001">
    <property type="protein sequence ID" value="KAH3894400.1"/>
    <property type="molecule type" value="Genomic_DNA"/>
</dbReference>
<organism evidence="2 3">
    <name type="scientific">Dreissena polymorpha</name>
    <name type="common">Zebra mussel</name>
    <name type="synonym">Mytilus polymorpha</name>
    <dbReference type="NCBI Taxonomy" id="45954"/>
    <lineage>
        <taxon>Eukaryota</taxon>
        <taxon>Metazoa</taxon>
        <taxon>Spiralia</taxon>
        <taxon>Lophotrochozoa</taxon>
        <taxon>Mollusca</taxon>
        <taxon>Bivalvia</taxon>
        <taxon>Autobranchia</taxon>
        <taxon>Heteroconchia</taxon>
        <taxon>Euheterodonta</taxon>
        <taxon>Imparidentia</taxon>
        <taxon>Neoheterodontei</taxon>
        <taxon>Myida</taxon>
        <taxon>Dreissenoidea</taxon>
        <taxon>Dreissenidae</taxon>
        <taxon>Dreissena</taxon>
    </lineage>
</organism>
<accession>A0A9D4NHI4</accession>